<gene>
    <name evidence="5" type="ORF">J2W55_003581</name>
</gene>
<dbReference type="InterPro" id="IPR014710">
    <property type="entry name" value="RmlC-like_jellyroll"/>
</dbReference>
<dbReference type="SUPFAM" id="SSF51215">
    <property type="entry name" value="Regulatory protein AraC"/>
    <property type="match status" value="1"/>
</dbReference>
<name>A0ABU1TEA2_9SPHI</name>
<evidence type="ECO:0000259" key="4">
    <source>
        <dbReference type="PROSITE" id="PS01124"/>
    </source>
</evidence>
<evidence type="ECO:0000256" key="3">
    <source>
        <dbReference type="ARBA" id="ARBA00023163"/>
    </source>
</evidence>
<dbReference type="Proteomes" id="UP001247620">
    <property type="component" value="Unassembled WGS sequence"/>
</dbReference>
<dbReference type="RefSeq" id="WP_310098504.1">
    <property type="nucleotide sequence ID" value="NZ_JAVDUU010000003.1"/>
</dbReference>
<dbReference type="Gene3D" id="2.60.120.10">
    <property type="entry name" value="Jelly Rolls"/>
    <property type="match status" value="1"/>
</dbReference>
<evidence type="ECO:0000313" key="6">
    <source>
        <dbReference type="Proteomes" id="UP001247620"/>
    </source>
</evidence>
<dbReference type="InterPro" id="IPR003313">
    <property type="entry name" value="AraC-bd"/>
</dbReference>
<keyword evidence="2" id="KW-0238">DNA-binding</keyword>
<proteinExistence type="predicted"/>
<comment type="caution">
    <text evidence="5">The sequence shown here is derived from an EMBL/GenBank/DDBJ whole genome shotgun (WGS) entry which is preliminary data.</text>
</comment>
<keyword evidence="1" id="KW-0805">Transcription regulation</keyword>
<accession>A0ABU1TEA2</accession>
<dbReference type="SUPFAM" id="SSF46689">
    <property type="entry name" value="Homeodomain-like"/>
    <property type="match status" value="2"/>
</dbReference>
<dbReference type="InterPro" id="IPR037923">
    <property type="entry name" value="HTH-like"/>
</dbReference>
<dbReference type="PROSITE" id="PS00041">
    <property type="entry name" value="HTH_ARAC_FAMILY_1"/>
    <property type="match status" value="1"/>
</dbReference>
<dbReference type="InterPro" id="IPR018062">
    <property type="entry name" value="HTH_AraC-typ_CS"/>
</dbReference>
<dbReference type="PROSITE" id="PS01124">
    <property type="entry name" value="HTH_ARAC_FAMILY_2"/>
    <property type="match status" value="1"/>
</dbReference>
<dbReference type="InterPro" id="IPR009057">
    <property type="entry name" value="Homeodomain-like_sf"/>
</dbReference>
<dbReference type="PANTHER" id="PTHR43280">
    <property type="entry name" value="ARAC-FAMILY TRANSCRIPTIONAL REGULATOR"/>
    <property type="match status" value="1"/>
</dbReference>
<reference evidence="5 6" key="1">
    <citation type="submission" date="2023-07" db="EMBL/GenBank/DDBJ databases">
        <title>Sorghum-associated microbial communities from plants grown in Nebraska, USA.</title>
        <authorList>
            <person name="Schachtman D."/>
        </authorList>
    </citation>
    <scope>NUCLEOTIDE SEQUENCE [LARGE SCALE GENOMIC DNA]</scope>
    <source>
        <strain evidence="5 6">3262</strain>
    </source>
</reference>
<organism evidence="5 6">
    <name type="scientific">Mucilaginibacter pocheonensis</name>
    <dbReference type="NCBI Taxonomy" id="398050"/>
    <lineage>
        <taxon>Bacteria</taxon>
        <taxon>Pseudomonadati</taxon>
        <taxon>Bacteroidota</taxon>
        <taxon>Sphingobacteriia</taxon>
        <taxon>Sphingobacteriales</taxon>
        <taxon>Sphingobacteriaceae</taxon>
        <taxon>Mucilaginibacter</taxon>
    </lineage>
</organism>
<evidence type="ECO:0000256" key="1">
    <source>
        <dbReference type="ARBA" id="ARBA00023015"/>
    </source>
</evidence>
<evidence type="ECO:0000313" key="5">
    <source>
        <dbReference type="EMBL" id="MDR6943728.1"/>
    </source>
</evidence>
<feature type="domain" description="HTH araC/xylS-type" evidence="4">
    <location>
        <begin position="183"/>
        <end position="283"/>
    </location>
</feature>
<keyword evidence="6" id="KW-1185">Reference proteome</keyword>
<dbReference type="Gene3D" id="1.10.10.60">
    <property type="entry name" value="Homeodomain-like"/>
    <property type="match status" value="2"/>
</dbReference>
<evidence type="ECO:0000256" key="2">
    <source>
        <dbReference type="ARBA" id="ARBA00023125"/>
    </source>
</evidence>
<sequence length="297" mass="33949">MRTKQLYKTVEVTIMDVDKVAGALHSHHYFQLAYVLEGSGIHTINNNSFEFAPGDAFLLVPGDQHSFVADPVPKFCMIDFTQSLFSKNNRDLDDVSDLSESFKRLEYIFHNLHGVNGKIIRENDKAVFNALIEQLISEQNKDLPFGKAITQNVIFLLLNLIARNIQQTLYDYSLRADAKNKTHNITAYIQHNIYDREAIKVENIAAHFGLSEGHLSRYFRQQSGSSIKEYITRYKMEIISTRLKFSDLTISEIADELNFTDESHLNKAFKNTFGKTAKQFRNEFARTSSATYSNIAG</sequence>
<dbReference type="InterPro" id="IPR018060">
    <property type="entry name" value="HTH_AraC"/>
</dbReference>
<dbReference type="Pfam" id="PF12833">
    <property type="entry name" value="HTH_18"/>
    <property type="match status" value="1"/>
</dbReference>
<dbReference type="Pfam" id="PF02311">
    <property type="entry name" value="AraC_binding"/>
    <property type="match status" value="1"/>
</dbReference>
<protein>
    <submittedName>
        <fullName evidence="5">AraC-like DNA-binding protein</fullName>
    </submittedName>
</protein>
<dbReference type="EMBL" id="JAVDUU010000003">
    <property type="protein sequence ID" value="MDR6943728.1"/>
    <property type="molecule type" value="Genomic_DNA"/>
</dbReference>
<dbReference type="SMART" id="SM00342">
    <property type="entry name" value="HTH_ARAC"/>
    <property type="match status" value="1"/>
</dbReference>
<keyword evidence="3" id="KW-0804">Transcription</keyword>
<dbReference type="PANTHER" id="PTHR43280:SF34">
    <property type="entry name" value="ARAC-FAMILY TRANSCRIPTIONAL REGULATOR"/>
    <property type="match status" value="1"/>
</dbReference>